<proteinExistence type="predicted"/>
<protein>
    <submittedName>
        <fullName evidence="1">Selenophosphate synthetase</fullName>
    </submittedName>
</protein>
<dbReference type="PROSITE" id="PS51257">
    <property type="entry name" value="PROKAR_LIPOPROTEIN"/>
    <property type="match status" value="1"/>
</dbReference>
<dbReference type="EMBL" id="BMQS01000004">
    <property type="protein sequence ID" value="GGT90764.1"/>
    <property type="molecule type" value="Genomic_DNA"/>
</dbReference>
<evidence type="ECO:0000313" key="1">
    <source>
        <dbReference type="EMBL" id="BBD72253.1"/>
    </source>
</evidence>
<dbReference type="Proteomes" id="UP000616143">
    <property type="component" value="Unassembled WGS sequence"/>
</dbReference>
<dbReference type="KEGG" id="sacd:HS1genome_0642"/>
<name>A0A348B251_9CREN</name>
<evidence type="ECO:0000313" key="3">
    <source>
        <dbReference type="Proteomes" id="UP000276741"/>
    </source>
</evidence>
<dbReference type="Gene3D" id="3.90.650.10">
    <property type="entry name" value="PurM-like C-terminal domain"/>
    <property type="match status" value="1"/>
</dbReference>
<gene>
    <name evidence="2" type="ORF">GCM10007116_05780</name>
    <name evidence="1" type="ORF">HS1genome_0642</name>
</gene>
<dbReference type="NCBIfam" id="NF038049">
    <property type="entry name" value="SelD_rel_HyperS"/>
    <property type="match status" value="1"/>
</dbReference>
<dbReference type="EMBL" id="AP018553">
    <property type="protein sequence ID" value="BBD72253.1"/>
    <property type="molecule type" value="Genomic_DNA"/>
</dbReference>
<dbReference type="InterPro" id="IPR036676">
    <property type="entry name" value="PurM-like_C_sf"/>
</dbReference>
<dbReference type="AlphaFoldDB" id="A0A348B251"/>
<dbReference type="OrthoDB" id="6643at2157"/>
<dbReference type="RefSeq" id="WP_126449605.1">
    <property type="nucleotide sequence ID" value="NZ_AP018553.1"/>
</dbReference>
<evidence type="ECO:0000313" key="2">
    <source>
        <dbReference type="EMBL" id="GGT90764.1"/>
    </source>
</evidence>
<accession>A0A348B251</accession>
<reference evidence="2" key="4">
    <citation type="submission" date="2020-09" db="EMBL/GenBank/DDBJ databases">
        <authorList>
            <person name="Sun Q."/>
            <person name="Ohkuma M."/>
        </authorList>
    </citation>
    <scope>NUCLEOTIDE SEQUENCE</scope>
    <source>
        <strain evidence="2">JCM 31740</strain>
    </source>
</reference>
<reference evidence="1" key="3">
    <citation type="journal article" date="2019" name="BMC Res. Notes">
        <title>Complete genome sequence of the Sulfodiicoccus acidiphilus strain HS-1T, the first crenarchaeon that lacks polB3, isolated from an acidic hot spring in Ohwaku-dani, Hakone, Japan.</title>
        <authorList>
            <person name="Sakai H.D."/>
            <person name="Kurosawa N."/>
        </authorList>
    </citation>
    <scope>NUCLEOTIDE SEQUENCE</scope>
    <source>
        <strain evidence="1">HS-1</strain>
    </source>
</reference>
<dbReference type="Proteomes" id="UP000276741">
    <property type="component" value="Chromosome"/>
</dbReference>
<organism evidence="1 3">
    <name type="scientific">Sulfodiicoccus acidiphilus</name>
    <dbReference type="NCBI Taxonomy" id="1670455"/>
    <lineage>
        <taxon>Archaea</taxon>
        <taxon>Thermoproteota</taxon>
        <taxon>Thermoprotei</taxon>
        <taxon>Sulfolobales</taxon>
        <taxon>Sulfolobaceae</taxon>
        <taxon>Sulfodiicoccus</taxon>
    </lineage>
</organism>
<keyword evidence="3" id="KW-1185">Reference proteome</keyword>
<reference evidence="3" key="2">
    <citation type="submission" date="2018-04" db="EMBL/GenBank/DDBJ databases">
        <title>Complete genome sequence of Sulfodiicoccus acidiphilus strain HS-1.</title>
        <authorList>
            <person name="Sakai H.D."/>
            <person name="Kurosawa N."/>
        </authorList>
    </citation>
    <scope>NUCLEOTIDE SEQUENCE [LARGE SCALE GENOMIC DNA]</scope>
    <source>
        <strain evidence="3">HS-1</strain>
    </source>
</reference>
<dbReference type="GeneID" id="38666147"/>
<sequence>MSEAVLREKFRRNVSVYKSLGVNPMSLATGCSVKVDLVSVLYPAISTLRGKLEKMKIAPRRDAYVFPATEVEVLERRIYGLDLREEDVEDLRRLRPARAVVLSQVSQELAGSAEKFSQVVERVYSKVADASPGLEVGKGHSIVTTDEKAQFFIFDFVKQEGSELQSLTVANNDTIQVIDPTEEPGDYRQSAIAVGNSLNDLYALGAWRELKVYPVIDAPTEELRGKIEVNYERYVEEVGGVVVGTPQPHTGTLLMGATVVARMSKKPPFFFDQIKEGMEIMITRPMGDLAPINVYMVSMMDQDLVNELKSFHMTVEDVARVKEQVLETLKVPNLPAAKAIEEFLPALDEEFDPYKHIAATTDVSGPGVYVIRELAELAHAEIELWDVPLTSPELSEFATRNFIIPNGTSGTNGSLVIVASSRVLDELEGRLKGAYQPVRIGKVKGRGEPLVVAPRKLANYVMAESYLKGFELK</sequence>
<reference evidence="2" key="1">
    <citation type="journal article" date="2014" name="Int. J. Syst. Evol. Microbiol.">
        <title>Complete genome sequence of Corynebacterium casei LMG S-19264T (=DSM 44701T), isolated from a smear-ripened cheese.</title>
        <authorList>
            <consortium name="US DOE Joint Genome Institute (JGI-PGF)"/>
            <person name="Walter F."/>
            <person name="Albersmeier A."/>
            <person name="Kalinowski J."/>
            <person name="Ruckert C."/>
        </authorList>
    </citation>
    <scope>NUCLEOTIDE SEQUENCE</scope>
    <source>
        <strain evidence="2">JCM 31740</strain>
    </source>
</reference>